<evidence type="ECO:0000313" key="2">
    <source>
        <dbReference type="Proteomes" id="UP000821845"/>
    </source>
</evidence>
<reference evidence="1" key="1">
    <citation type="submission" date="2020-05" db="EMBL/GenBank/DDBJ databases">
        <title>Large-scale comparative analyses of tick genomes elucidate their genetic diversity and vector capacities.</title>
        <authorList>
            <person name="Jia N."/>
            <person name="Wang J."/>
            <person name="Shi W."/>
            <person name="Du L."/>
            <person name="Sun Y."/>
            <person name="Zhan W."/>
            <person name="Jiang J."/>
            <person name="Wang Q."/>
            <person name="Zhang B."/>
            <person name="Ji P."/>
            <person name="Sakyi L.B."/>
            <person name="Cui X."/>
            <person name="Yuan T."/>
            <person name="Jiang B."/>
            <person name="Yang W."/>
            <person name="Lam T.T.-Y."/>
            <person name="Chang Q."/>
            <person name="Ding S."/>
            <person name="Wang X."/>
            <person name="Zhu J."/>
            <person name="Ruan X."/>
            <person name="Zhao L."/>
            <person name="Wei J."/>
            <person name="Que T."/>
            <person name="Du C."/>
            <person name="Cheng J."/>
            <person name="Dai P."/>
            <person name="Han X."/>
            <person name="Huang E."/>
            <person name="Gao Y."/>
            <person name="Liu J."/>
            <person name="Shao H."/>
            <person name="Ye R."/>
            <person name="Li L."/>
            <person name="Wei W."/>
            <person name="Wang X."/>
            <person name="Wang C."/>
            <person name="Yang T."/>
            <person name="Huo Q."/>
            <person name="Li W."/>
            <person name="Guo W."/>
            <person name="Chen H."/>
            <person name="Zhou L."/>
            <person name="Ni X."/>
            <person name="Tian J."/>
            <person name="Zhou Y."/>
            <person name="Sheng Y."/>
            <person name="Liu T."/>
            <person name="Pan Y."/>
            <person name="Xia L."/>
            <person name="Li J."/>
            <person name="Zhao F."/>
            <person name="Cao W."/>
        </authorList>
    </citation>
    <scope>NUCLEOTIDE SEQUENCE</scope>
    <source>
        <strain evidence="1">Hyas-2018</strain>
    </source>
</reference>
<dbReference type="Proteomes" id="UP000821845">
    <property type="component" value="Chromosome 8"/>
</dbReference>
<keyword evidence="2" id="KW-1185">Reference proteome</keyword>
<evidence type="ECO:0000313" key="1">
    <source>
        <dbReference type="EMBL" id="KAH6923938.1"/>
    </source>
</evidence>
<sequence length="296" mass="33681">MSDNAQPNTKKPEYDADMYSQNIAGCFPPIINVLTYYSMTFDYVLDDGCGNESLNSRGTRQFLDVGSGCGQVTLKALLPSVSENVKIVGVDACENMVSYARQHSSHPRIVYEQLDITGDVSGFLDMYGLFDRIYSFNCLNRVREQPKAWNNMAKLLKPGGECLLFYLARSLTADVWRALAKKKCWSRFAEWWEELITPTHDMQSTEERLNYVKLLAKDVGLELRSCEMSSNDIPVQEWSGILTALIPGNNSLTAEERRLLFEDANEEFQNWMREHPRARLADNFVIHAIKPLGRPS</sequence>
<proteinExistence type="predicted"/>
<accession>A0ACB7RMS6</accession>
<gene>
    <name evidence="1" type="ORF">HPB50_009575</name>
</gene>
<organism evidence="1 2">
    <name type="scientific">Hyalomma asiaticum</name>
    <name type="common">Tick</name>
    <dbReference type="NCBI Taxonomy" id="266040"/>
    <lineage>
        <taxon>Eukaryota</taxon>
        <taxon>Metazoa</taxon>
        <taxon>Ecdysozoa</taxon>
        <taxon>Arthropoda</taxon>
        <taxon>Chelicerata</taxon>
        <taxon>Arachnida</taxon>
        <taxon>Acari</taxon>
        <taxon>Parasitiformes</taxon>
        <taxon>Ixodida</taxon>
        <taxon>Ixodoidea</taxon>
        <taxon>Ixodidae</taxon>
        <taxon>Hyalomminae</taxon>
        <taxon>Hyalomma</taxon>
    </lineage>
</organism>
<comment type="caution">
    <text evidence="1">The sequence shown here is derived from an EMBL/GenBank/DDBJ whole genome shotgun (WGS) entry which is preliminary data.</text>
</comment>
<dbReference type="EMBL" id="CM023488">
    <property type="protein sequence ID" value="KAH6923938.1"/>
    <property type="molecule type" value="Genomic_DNA"/>
</dbReference>
<name>A0ACB7RMS6_HYAAI</name>
<protein>
    <submittedName>
        <fullName evidence="1">Uncharacterized protein</fullName>
    </submittedName>
</protein>